<dbReference type="GO" id="GO:0055129">
    <property type="term" value="P:L-proline biosynthetic process"/>
    <property type="evidence" value="ECO:0007669"/>
    <property type="project" value="UniProtKB-UniRule"/>
</dbReference>
<dbReference type="HAMAP" id="MF_00456">
    <property type="entry name" value="ProB"/>
    <property type="match status" value="1"/>
</dbReference>
<evidence type="ECO:0000256" key="4">
    <source>
        <dbReference type="ARBA" id="ARBA00022679"/>
    </source>
</evidence>
<dbReference type="Gene3D" id="3.40.1160.10">
    <property type="entry name" value="Acetylglutamate kinase-like"/>
    <property type="match status" value="1"/>
</dbReference>
<keyword evidence="11" id="KW-1185">Reference proteome</keyword>
<feature type="binding site" evidence="8">
    <location>
        <position position="21"/>
    </location>
    <ligand>
        <name>ATP</name>
        <dbReference type="ChEBI" id="CHEBI:30616"/>
    </ligand>
</feature>
<dbReference type="InterPro" id="IPR036393">
    <property type="entry name" value="AceGlu_kinase-like_sf"/>
</dbReference>
<gene>
    <name evidence="8 10" type="primary">proB</name>
    <name evidence="10" type="ORF">EHQ58_14600</name>
</gene>
<dbReference type="NCBIfam" id="TIGR01027">
    <property type="entry name" value="proB"/>
    <property type="match status" value="1"/>
</dbReference>
<dbReference type="InterPro" id="IPR011529">
    <property type="entry name" value="Glu_5kinase"/>
</dbReference>
<evidence type="ECO:0000256" key="8">
    <source>
        <dbReference type="HAMAP-Rule" id="MF_00456"/>
    </source>
</evidence>
<dbReference type="InterPro" id="IPR005715">
    <property type="entry name" value="Glu_5kinase/COase_Synthase"/>
</dbReference>
<keyword evidence="6 8" id="KW-0418">Kinase</keyword>
<dbReference type="InterPro" id="IPR001057">
    <property type="entry name" value="Glu/AcGlu_kinase"/>
</dbReference>
<accession>A0A4R9JWW0</accession>
<reference evidence="10" key="1">
    <citation type="journal article" date="2019" name="PLoS Negl. Trop. Dis.">
        <title>Revisiting the worldwide diversity of Leptospira species in the environment.</title>
        <authorList>
            <person name="Vincent A.T."/>
            <person name="Schiettekatte O."/>
            <person name="Bourhy P."/>
            <person name="Veyrier F.J."/>
            <person name="Picardeau M."/>
        </authorList>
    </citation>
    <scope>NUCLEOTIDE SEQUENCE [LARGE SCALE GENOMIC DNA]</scope>
    <source>
        <strain evidence="10">201702476</strain>
    </source>
</reference>
<dbReference type="GO" id="GO:0005524">
    <property type="term" value="F:ATP binding"/>
    <property type="evidence" value="ECO:0007669"/>
    <property type="project" value="UniProtKB-KW"/>
</dbReference>
<keyword evidence="5 8" id="KW-0547">Nucleotide-binding</keyword>
<proteinExistence type="inferred from homology"/>
<comment type="similarity">
    <text evidence="8">Belongs to the glutamate 5-kinase family.</text>
</comment>
<dbReference type="SUPFAM" id="SSF53633">
    <property type="entry name" value="Carbamate kinase-like"/>
    <property type="match status" value="1"/>
</dbReference>
<feature type="domain" description="Aspartate/glutamate/uridylate kinase" evidence="9">
    <location>
        <begin position="16"/>
        <end position="236"/>
    </location>
</feature>
<dbReference type="OrthoDB" id="9804434at2"/>
<keyword evidence="7 8" id="KW-0067">ATP-binding</keyword>
<comment type="subcellular location">
    <subcellularLocation>
        <location evidence="8">Cytoplasm</location>
    </subcellularLocation>
</comment>
<evidence type="ECO:0000259" key="9">
    <source>
        <dbReference type="Pfam" id="PF00696"/>
    </source>
</evidence>
<sequence length="289" mass="31939">MKRSRQDYLEIIKNAKTIVIKIGSARVSGSNDKINDFLFGLAGDIRDLRDAGKEIILVSSGAIAQGKKLFSEIKKEGSFFTPTLSEKQAFAAMGQNRLLNIYESFFSRVNIPIAQILFGRRDLNEDRNFINLKTTFRQLLDWGVLPIVNENDSISTEEINLGDNDILSSIVASIVGADLLLILTGVDGFLVHDTKIDLLEEVTEKEEQFATGPSGPGTGGMATKLKAAKLLLPNGIFTGIINGEVKNAISKFFLDPSFGTLIANKEMQHHLLNEKEIQNRFFSISKEET</sequence>
<dbReference type="GO" id="GO:0004349">
    <property type="term" value="F:glutamate 5-kinase activity"/>
    <property type="evidence" value="ECO:0007669"/>
    <property type="project" value="UniProtKB-UniRule"/>
</dbReference>
<dbReference type="FunFam" id="3.40.1160.10:FF:000006">
    <property type="entry name" value="Glutamate 5-kinase"/>
    <property type="match status" value="1"/>
</dbReference>
<name>A0A4R9JWW0_9LEPT</name>
<dbReference type="EMBL" id="RQGD01000035">
    <property type="protein sequence ID" value="TGL57503.1"/>
    <property type="molecule type" value="Genomic_DNA"/>
</dbReference>
<feature type="binding site" evidence="8">
    <location>
        <position position="60"/>
    </location>
    <ligand>
        <name>substrate</name>
    </ligand>
</feature>
<evidence type="ECO:0000256" key="2">
    <source>
        <dbReference type="ARBA" id="ARBA00022605"/>
    </source>
</evidence>
<comment type="function">
    <text evidence="8">Catalyzes the transfer of a phosphate group to glutamate to form L-glutamate 5-phosphate.</text>
</comment>
<comment type="catalytic activity">
    <reaction evidence="8">
        <text>L-glutamate + ATP = L-glutamyl 5-phosphate + ADP</text>
        <dbReference type="Rhea" id="RHEA:14877"/>
        <dbReference type="ChEBI" id="CHEBI:29985"/>
        <dbReference type="ChEBI" id="CHEBI:30616"/>
        <dbReference type="ChEBI" id="CHEBI:58274"/>
        <dbReference type="ChEBI" id="CHEBI:456216"/>
        <dbReference type="EC" id="2.7.2.11"/>
    </reaction>
</comment>
<evidence type="ECO:0000256" key="5">
    <source>
        <dbReference type="ARBA" id="ARBA00022741"/>
    </source>
</evidence>
<dbReference type="InterPro" id="IPR001048">
    <property type="entry name" value="Asp/Glu/Uridylate_kinase"/>
</dbReference>
<keyword evidence="3 8" id="KW-0641">Proline biosynthesis</keyword>
<dbReference type="EC" id="2.7.2.11" evidence="8"/>
<keyword evidence="1 8" id="KW-0963">Cytoplasm</keyword>
<protein>
    <recommendedName>
        <fullName evidence="8">Glutamate 5-kinase</fullName>
        <ecNumber evidence="8">2.7.2.11</ecNumber>
    </recommendedName>
    <alternativeName>
        <fullName evidence="8">Gamma-glutamyl kinase</fullName>
        <shortName evidence="8">GK</shortName>
    </alternativeName>
</protein>
<dbReference type="AlphaFoldDB" id="A0A4R9JWW0"/>
<dbReference type="RefSeq" id="WP_135624624.1">
    <property type="nucleotide sequence ID" value="NZ_RQGD01000035.1"/>
</dbReference>
<dbReference type="PANTHER" id="PTHR43654:SF1">
    <property type="entry name" value="ISOPENTENYL PHOSPHATE KINASE"/>
    <property type="match status" value="1"/>
</dbReference>
<dbReference type="Pfam" id="PF00696">
    <property type="entry name" value="AA_kinase"/>
    <property type="match status" value="1"/>
</dbReference>
<feature type="binding site" evidence="8">
    <location>
        <begin position="218"/>
        <end position="224"/>
    </location>
    <ligand>
        <name>ATP</name>
        <dbReference type="ChEBI" id="CHEBI:30616"/>
    </ligand>
</feature>
<comment type="caution">
    <text evidence="10">The sequence shown here is derived from an EMBL/GenBank/DDBJ whole genome shotgun (WGS) entry which is preliminary data.</text>
</comment>
<evidence type="ECO:0000256" key="7">
    <source>
        <dbReference type="ARBA" id="ARBA00022840"/>
    </source>
</evidence>
<dbReference type="Proteomes" id="UP000297693">
    <property type="component" value="Unassembled WGS sequence"/>
</dbReference>
<dbReference type="PANTHER" id="PTHR43654">
    <property type="entry name" value="GLUTAMATE 5-KINASE"/>
    <property type="match status" value="1"/>
</dbReference>
<dbReference type="PRINTS" id="PR00474">
    <property type="entry name" value="GLU5KINASE"/>
</dbReference>
<evidence type="ECO:0000256" key="3">
    <source>
        <dbReference type="ARBA" id="ARBA00022650"/>
    </source>
</evidence>
<keyword evidence="2 8" id="KW-0028">Amino-acid biosynthesis</keyword>
<evidence type="ECO:0000313" key="10">
    <source>
        <dbReference type="EMBL" id="TGL57503.1"/>
    </source>
</evidence>
<feature type="binding site" evidence="8">
    <location>
        <position position="164"/>
    </location>
    <ligand>
        <name>substrate</name>
    </ligand>
</feature>
<feature type="binding site" evidence="8">
    <location>
        <position position="152"/>
    </location>
    <ligand>
        <name>substrate</name>
    </ligand>
</feature>
<organism evidence="10 11">
    <name type="scientific">Leptospira ognonensis</name>
    <dbReference type="NCBI Taxonomy" id="2484945"/>
    <lineage>
        <taxon>Bacteria</taxon>
        <taxon>Pseudomonadati</taxon>
        <taxon>Spirochaetota</taxon>
        <taxon>Spirochaetia</taxon>
        <taxon>Leptospirales</taxon>
        <taxon>Leptospiraceae</taxon>
        <taxon>Leptospira</taxon>
    </lineage>
</organism>
<comment type="pathway">
    <text evidence="8">Amino-acid biosynthesis; L-proline biosynthesis; L-glutamate 5-semialdehyde from L-glutamate: step 1/2.</text>
</comment>
<keyword evidence="4 8" id="KW-0808">Transferase</keyword>
<evidence type="ECO:0000256" key="1">
    <source>
        <dbReference type="ARBA" id="ARBA00022490"/>
    </source>
</evidence>
<dbReference type="GO" id="GO:0005829">
    <property type="term" value="C:cytosol"/>
    <property type="evidence" value="ECO:0007669"/>
    <property type="project" value="TreeGrafter"/>
</dbReference>
<evidence type="ECO:0000256" key="6">
    <source>
        <dbReference type="ARBA" id="ARBA00022777"/>
    </source>
</evidence>
<dbReference type="UniPathway" id="UPA00098">
    <property type="reaction ID" value="UER00359"/>
</dbReference>
<evidence type="ECO:0000313" key="11">
    <source>
        <dbReference type="Proteomes" id="UP000297693"/>
    </source>
</evidence>
<comment type="caution">
    <text evidence="8">Lacks conserved residue(s) required for the propagation of feature annotation.</text>
</comment>
<dbReference type="PIRSF" id="PIRSF000729">
    <property type="entry name" value="GK"/>
    <property type="match status" value="1"/>
</dbReference>